<dbReference type="EMBL" id="CALTRL010000725">
    <property type="protein sequence ID" value="CAH7669402.1"/>
    <property type="molecule type" value="Genomic_DNA"/>
</dbReference>
<accession>A0AAV0ALM4</accession>
<name>A0AAV0ALM4_PHAPC</name>
<sequence>MDPLPIPMGQTRIPSMYHTTDWRKVTIGTWMVTMGYVSIQVDPNRNLVKRRSAPRPSSLQQNGEIVISDVNEEENGGKKDLTSKIMKVLTVHEDMCPFTGLAGDIDSSEISFSSISRGMEKIGGTPKLKAVVVVYCIRARDLTDKLFMEEMVMESLRGPYPPEETLIPDYVAP</sequence>
<dbReference type="AlphaFoldDB" id="A0AAV0ALM4"/>
<reference evidence="1" key="1">
    <citation type="submission" date="2022-06" db="EMBL/GenBank/DDBJ databases">
        <authorList>
            <consortium name="SYNGENTA / RWTH Aachen University"/>
        </authorList>
    </citation>
    <scope>NUCLEOTIDE SEQUENCE</scope>
</reference>
<gene>
    <name evidence="1" type="ORF">PPACK8108_LOCUS4020</name>
</gene>
<evidence type="ECO:0000313" key="1">
    <source>
        <dbReference type="EMBL" id="CAH7669402.1"/>
    </source>
</evidence>
<comment type="caution">
    <text evidence="1">The sequence shown here is derived from an EMBL/GenBank/DDBJ whole genome shotgun (WGS) entry which is preliminary data.</text>
</comment>
<proteinExistence type="predicted"/>
<keyword evidence="2" id="KW-1185">Reference proteome</keyword>
<protein>
    <submittedName>
        <fullName evidence="1">Uncharacterized protein</fullName>
    </submittedName>
</protein>
<organism evidence="1 2">
    <name type="scientific">Phakopsora pachyrhizi</name>
    <name type="common">Asian soybean rust disease fungus</name>
    <dbReference type="NCBI Taxonomy" id="170000"/>
    <lineage>
        <taxon>Eukaryota</taxon>
        <taxon>Fungi</taxon>
        <taxon>Dikarya</taxon>
        <taxon>Basidiomycota</taxon>
        <taxon>Pucciniomycotina</taxon>
        <taxon>Pucciniomycetes</taxon>
        <taxon>Pucciniales</taxon>
        <taxon>Phakopsoraceae</taxon>
        <taxon>Phakopsora</taxon>
    </lineage>
</organism>
<dbReference type="Proteomes" id="UP001153365">
    <property type="component" value="Unassembled WGS sequence"/>
</dbReference>
<evidence type="ECO:0000313" key="2">
    <source>
        <dbReference type="Proteomes" id="UP001153365"/>
    </source>
</evidence>